<sequence length="127" mass="14285">MRIHPVFHVLRYALGLIYVAAGINGFFVLGGLEPFLPESPEALELLGTGYLLAMEKSVELLGGLLLLWGRFIPLGLAALFPLTMNIAAFHLFRDPQLLVPVLIMSAAHLYLLWVIRDHYRPLFAYRL</sequence>
<protein>
    <submittedName>
        <fullName evidence="6">DoxX family membrane protein</fullName>
    </submittedName>
</protein>
<dbReference type="GO" id="GO:0016020">
    <property type="term" value="C:membrane"/>
    <property type="evidence" value="ECO:0007669"/>
    <property type="project" value="UniProtKB-SubCell"/>
</dbReference>
<proteinExistence type="predicted"/>
<evidence type="ECO:0000256" key="5">
    <source>
        <dbReference type="SAM" id="Phobius"/>
    </source>
</evidence>
<keyword evidence="3 5" id="KW-1133">Transmembrane helix</keyword>
<organism evidence="6 7">
    <name type="scientific">Paenibacillus oceani</name>
    <dbReference type="NCBI Taxonomy" id="2772510"/>
    <lineage>
        <taxon>Bacteria</taxon>
        <taxon>Bacillati</taxon>
        <taxon>Bacillota</taxon>
        <taxon>Bacilli</taxon>
        <taxon>Bacillales</taxon>
        <taxon>Paenibacillaceae</taxon>
        <taxon>Paenibacillus</taxon>
    </lineage>
</organism>
<evidence type="ECO:0000313" key="7">
    <source>
        <dbReference type="Proteomes" id="UP000639396"/>
    </source>
</evidence>
<evidence type="ECO:0000313" key="6">
    <source>
        <dbReference type="EMBL" id="MBD2862803.1"/>
    </source>
</evidence>
<dbReference type="Pfam" id="PF07681">
    <property type="entry name" value="DoxX"/>
    <property type="match status" value="1"/>
</dbReference>
<feature type="transmembrane region" description="Helical" evidence="5">
    <location>
        <begin position="71"/>
        <end position="92"/>
    </location>
</feature>
<evidence type="ECO:0000256" key="4">
    <source>
        <dbReference type="ARBA" id="ARBA00023136"/>
    </source>
</evidence>
<dbReference type="Proteomes" id="UP000639396">
    <property type="component" value="Unassembled WGS sequence"/>
</dbReference>
<dbReference type="InterPro" id="IPR032808">
    <property type="entry name" value="DoxX"/>
</dbReference>
<evidence type="ECO:0000256" key="2">
    <source>
        <dbReference type="ARBA" id="ARBA00022692"/>
    </source>
</evidence>
<keyword evidence="7" id="KW-1185">Reference proteome</keyword>
<reference evidence="6" key="1">
    <citation type="submission" date="2020-09" db="EMBL/GenBank/DDBJ databases">
        <title>A novel bacterium of genus Paenibacillus, isolated from South China Sea.</title>
        <authorList>
            <person name="Huang H."/>
            <person name="Mo K."/>
            <person name="Hu Y."/>
        </authorList>
    </citation>
    <scope>NUCLEOTIDE SEQUENCE</scope>
    <source>
        <strain evidence="6">IB182363</strain>
    </source>
</reference>
<comment type="subcellular location">
    <subcellularLocation>
        <location evidence="1">Membrane</location>
        <topology evidence="1">Multi-pass membrane protein</topology>
    </subcellularLocation>
</comment>
<feature type="transmembrane region" description="Helical" evidence="5">
    <location>
        <begin position="12"/>
        <end position="32"/>
    </location>
</feature>
<dbReference type="RefSeq" id="WP_190928038.1">
    <property type="nucleotide sequence ID" value="NZ_JACXJA010000015.1"/>
</dbReference>
<evidence type="ECO:0000256" key="1">
    <source>
        <dbReference type="ARBA" id="ARBA00004141"/>
    </source>
</evidence>
<dbReference type="AlphaFoldDB" id="A0A927H007"/>
<keyword evidence="4 5" id="KW-0472">Membrane</keyword>
<accession>A0A927H007</accession>
<gene>
    <name evidence="6" type="ORF">IDH45_12490</name>
</gene>
<keyword evidence="2 5" id="KW-0812">Transmembrane</keyword>
<evidence type="ECO:0000256" key="3">
    <source>
        <dbReference type="ARBA" id="ARBA00022989"/>
    </source>
</evidence>
<feature type="transmembrane region" description="Helical" evidence="5">
    <location>
        <begin position="97"/>
        <end position="115"/>
    </location>
</feature>
<name>A0A927H007_9BACL</name>
<comment type="caution">
    <text evidence="6">The sequence shown here is derived from an EMBL/GenBank/DDBJ whole genome shotgun (WGS) entry which is preliminary data.</text>
</comment>
<dbReference type="EMBL" id="JACXJA010000015">
    <property type="protein sequence ID" value="MBD2862803.1"/>
    <property type="molecule type" value="Genomic_DNA"/>
</dbReference>